<proteinExistence type="predicted"/>
<sequence length="88" mass="9691">MGTQSAGFAYRLARIATGHVTPTYRSGRGSRKWLQTDPEFMAAFATAKSKVAAMSVQYVVMEDDITQALLEIYCAVALQTPHNSFRTT</sequence>
<dbReference type="AlphaFoldDB" id="A0A3A1WFG4"/>
<comment type="caution">
    <text evidence="1">The sequence shown here is derived from an EMBL/GenBank/DDBJ whole genome shotgun (WGS) entry which is preliminary data.</text>
</comment>
<organism evidence="1 2">
    <name type="scientific">Aureimonas flava</name>
    <dbReference type="NCBI Taxonomy" id="2320271"/>
    <lineage>
        <taxon>Bacteria</taxon>
        <taxon>Pseudomonadati</taxon>
        <taxon>Pseudomonadota</taxon>
        <taxon>Alphaproteobacteria</taxon>
        <taxon>Hyphomicrobiales</taxon>
        <taxon>Aurantimonadaceae</taxon>
        <taxon>Aureimonas</taxon>
    </lineage>
</organism>
<name>A0A3A1WFG4_9HYPH</name>
<gene>
    <name evidence="1" type="ORF">D3218_16140</name>
</gene>
<keyword evidence="2" id="KW-1185">Reference proteome</keyword>
<dbReference type="EMBL" id="QYRN01000009">
    <property type="protein sequence ID" value="RIX98715.1"/>
    <property type="molecule type" value="Genomic_DNA"/>
</dbReference>
<evidence type="ECO:0000313" key="1">
    <source>
        <dbReference type="EMBL" id="RIX98715.1"/>
    </source>
</evidence>
<accession>A0A3A1WFG4</accession>
<reference evidence="2" key="1">
    <citation type="submission" date="2018-09" db="EMBL/GenBank/DDBJ databases">
        <authorList>
            <person name="Tuo L."/>
        </authorList>
    </citation>
    <scope>NUCLEOTIDE SEQUENCE [LARGE SCALE GENOMIC DNA]</scope>
    <source>
        <strain evidence="2">M2BS4Y-1</strain>
    </source>
</reference>
<protein>
    <submittedName>
        <fullName evidence="1">Uncharacterized protein</fullName>
    </submittedName>
</protein>
<dbReference type="Proteomes" id="UP000265750">
    <property type="component" value="Unassembled WGS sequence"/>
</dbReference>
<evidence type="ECO:0000313" key="2">
    <source>
        <dbReference type="Proteomes" id="UP000265750"/>
    </source>
</evidence>